<dbReference type="EMBL" id="LR796237">
    <property type="protein sequence ID" value="CAB4129845.1"/>
    <property type="molecule type" value="Genomic_DNA"/>
</dbReference>
<reference evidence="1" key="1">
    <citation type="submission" date="2020-04" db="EMBL/GenBank/DDBJ databases">
        <authorList>
            <person name="Chiriac C."/>
            <person name="Salcher M."/>
            <person name="Ghai R."/>
            <person name="Kavagutti S V."/>
        </authorList>
    </citation>
    <scope>NUCLEOTIDE SEQUENCE</scope>
</reference>
<protein>
    <submittedName>
        <fullName evidence="1">Uncharacterized protein</fullName>
    </submittedName>
</protein>
<evidence type="ECO:0000313" key="1">
    <source>
        <dbReference type="EMBL" id="CAB4129845.1"/>
    </source>
</evidence>
<name>A0A6J5L6W3_9CAUD</name>
<gene>
    <name evidence="1" type="ORF">UFOVP116_142</name>
</gene>
<organism evidence="1">
    <name type="scientific">uncultured Caudovirales phage</name>
    <dbReference type="NCBI Taxonomy" id="2100421"/>
    <lineage>
        <taxon>Viruses</taxon>
        <taxon>Duplodnaviria</taxon>
        <taxon>Heunggongvirae</taxon>
        <taxon>Uroviricota</taxon>
        <taxon>Caudoviricetes</taxon>
        <taxon>Peduoviridae</taxon>
        <taxon>Maltschvirus</taxon>
        <taxon>Maltschvirus maltsch</taxon>
    </lineage>
</organism>
<sequence>MTEHDRSNLSFLINSTPETIADWYATATNDDLLYAKELLAAWRVELTNLAFDSAWAHAEHSLEQANGVFKDAADILKKYKKIS</sequence>
<accession>A0A6J5L6W3</accession>
<proteinExistence type="predicted"/>